<dbReference type="OrthoDB" id="581532at2"/>
<keyword evidence="3" id="KW-1185">Reference proteome</keyword>
<evidence type="ECO:0000313" key="3">
    <source>
        <dbReference type="Proteomes" id="UP000236379"/>
    </source>
</evidence>
<gene>
    <name evidence="2" type="ORF">CVO96_18860</name>
</gene>
<dbReference type="Proteomes" id="UP000236379">
    <property type="component" value="Unassembled WGS sequence"/>
</dbReference>
<dbReference type="GO" id="GO:0030170">
    <property type="term" value="F:pyridoxal phosphate binding"/>
    <property type="evidence" value="ECO:0007669"/>
    <property type="project" value="InterPro"/>
</dbReference>
<dbReference type="SUPFAM" id="SSF50800">
    <property type="entry name" value="PK beta-barrel domain-like"/>
    <property type="match status" value="1"/>
</dbReference>
<dbReference type="RefSeq" id="WP_103314007.1">
    <property type="nucleotide sequence ID" value="NZ_PPPD01000003.1"/>
</dbReference>
<dbReference type="InterPro" id="IPR005302">
    <property type="entry name" value="MoCF_Sase_C"/>
</dbReference>
<dbReference type="EMBL" id="PPPD01000003">
    <property type="protein sequence ID" value="PNY79493.1"/>
    <property type="molecule type" value="Genomic_DNA"/>
</dbReference>
<dbReference type="Pfam" id="PF03473">
    <property type="entry name" value="MOSC"/>
    <property type="match status" value="1"/>
</dbReference>
<evidence type="ECO:0000259" key="1">
    <source>
        <dbReference type="PROSITE" id="PS51340"/>
    </source>
</evidence>
<proteinExistence type="predicted"/>
<protein>
    <submittedName>
        <fullName evidence="2">MOSC domain-containing protein</fullName>
    </submittedName>
</protein>
<dbReference type="Pfam" id="PF03476">
    <property type="entry name" value="MOSC_N"/>
    <property type="match status" value="1"/>
</dbReference>
<organism evidence="2 3">
    <name type="scientific">Deinococcus koreensis</name>
    <dbReference type="NCBI Taxonomy" id="2054903"/>
    <lineage>
        <taxon>Bacteria</taxon>
        <taxon>Thermotogati</taxon>
        <taxon>Deinococcota</taxon>
        <taxon>Deinococci</taxon>
        <taxon>Deinococcales</taxon>
        <taxon>Deinococcaceae</taxon>
        <taxon>Deinococcus</taxon>
    </lineage>
</organism>
<dbReference type="GO" id="GO:0030151">
    <property type="term" value="F:molybdenum ion binding"/>
    <property type="evidence" value="ECO:0007669"/>
    <property type="project" value="InterPro"/>
</dbReference>
<dbReference type="PROSITE" id="PS51340">
    <property type="entry name" value="MOSC"/>
    <property type="match status" value="1"/>
</dbReference>
<comment type="caution">
    <text evidence="2">The sequence shown here is derived from an EMBL/GenBank/DDBJ whole genome shotgun (WGS) entry which is preliminary data.</text>
</comment>
<reference evidence="2 3" key="1">
    <citation type="submission" date="2018-01" db="EMBL/GenBank/DDBJ databases">
        <title>Deinococcus koreensis sp. nov., a radiation-resistant bacterium isolated from river water.</title>
        <authorList>
            <person name="Choi A."/>
        </authorList>
    </citation>
    <scope>NUCLEOTIDE SEQUENCE [LARGE SCALE GENOMIC DNA]</scope>
    <source>
        <strain evidence="2 3">SJW1-2</strain>
    </source>
</reference>
<dbReference type="InterPro" id="IPR005303">
    <property type="entry name" value="MOCOS_middle"/>
</dbReference>
<evidence type="ECO:0000313" key="2">
    <source>
        <dbReference type="EMBL" id="PNY79493.1"/>
    </source>
</evidence>
<dbReference type="GO" id="GO:0003824">
    <property type="term" value="F:catalytic activity"/>
    <property type="evidence" value="ECO:0007669"/>
    <property type="project" value="InterPro"/>
</dbReference>
<accession>A0A2K3USI0</accession>
<dbReference type="AlphaFoldDB" id="A0A2K3USI0"/>
<feature type="domain" description="MOSC" evidence="1">
    <location>
        <begin position="125"/>
        <end position="266"/>
    </location>
</feature>
<dbReference type="PANTHER" id="PTHR14237:SF19">
    <property type="entry name" value="MITOCHONDRIAL AMIDOXIME REDUCING COMPONENT 1"/>
    <property type="match status" value="1"/>
</dbReference>
<dbReference type="PANTHER" id="PTHR14237">
    <property type="entry name" value="MOLYBDOPTERIN COFACTOR SULFURASE MOSC"/>
    <property type="match status" value="1"/>
</dbReference>
<sequence length="278" mass="29968">MTCVPTLSALYAYPLKSARGTALTHAPAQARGLAHDRHWAAVDATGRLITQRECLRLALIQPRIEEGRLFLSLQGGPEQAVPDGQGRSLRPLRLWTEEFTGHDLGDEVAAWLSAALGVECRLAELPAAFGRWQEGKPYRAPLSFADGNPFHLVGEGSVGAVAEAAPVPVEAPTFRPNLVIAGLDAYAEDFWRLIQIGDVRLQVVESCDRCGVVNTTAHGTVRAEPLRTLTRLRRTGKHVPLGQHLILAPGQAEGATLRVGDPVQVLEVGESPNGFYGE</sequence>
<name>A0A2K3USI0_9DEIO</name>
<dbReference type="SUPFAM" id="SSF141673">
    <property type="entry name" value="MOSC N-terminal domain-like"/>
    <property type="match status" value="1"/>
</dbReference>
<dbReference type="InterPro" id="IPR011037">
    <property type="entry name" value="Pyrv_Knase-like_insert_dom_sf"/>
</dbReference>